<dbReference type="InterPro" id="IPR000305">
    <property type="entry name" value="GIY-YIG_endonuc"/>
</dbReference>
<evidence type="ECO:0000259" key="1">
    <source>
        <dbReference type="SMART" id="SM00465"/>
    </source>
</evidence>
<feature type="domain" description="GIY-YIG" evidence="1">
    <location>
        <begin position="67"/>
        <end position="170"/>
    </location>
</feature>
<evidence type="ECO:0000313" key="2">
    <source>
        <dbReference type="EMBL" id="ABT14924.1"/>
    </source>
</evidence>
<gene>
    <name evidence="2" type="primary">B525L</name>
    <name evidence="2" type="ORF">NY2A_B525L</name>
</gene>
<protein>
    <submittedName>
        <fullName evidence="2">Uncharacterized protein B525L</fullName>
    </submittedName>
</protein>
<dbReference type="GeneID" id="5659240"/>
<evidence type="ECO:0000313" key="3">
    <source>
        <dbReference type="Proteomes" id="UP000202419"/>
    </source>
</evidence>
<dbReference type="OrthoDB" id="9504at10239"/>
<reference evidence="2 3" key="1">
    <citation type="journal article" date="2007" name="Virology">
        <title>Sequence and annotation of the 369-kb NY-2A and the 345-kb AR158 viruses that infect Chlorella NC64A.</title>
        <authorList>
            <person name="Fitzgerald L.A."/>
            <person name="Graves M.V."/>
            <person name="Li X."/>
            <person name="Feldblyum T."/>
            <person name="Nierman W.C."/>
            <person name="Van Etten J.L."/>
        </authorList>
    </citation>
    <scope>NUCLEOTIDE SEQUENCE [LARGE SCALE GENOMIC DNA]</scope>
    <source>
        <strain evidence="2 3">NY-2A</strain>
    </source>
</reference>
<dbReference type="Pfam" id="PF19239">
    <property type="entry name" value="GIY_YIG_domain"/>
    <property type="match status" value="1"/>
</dbReference>
<organism evidence="2 3">
    <name type="scientific">Paramecium bursaria Chlorella virus NY2A</name>
    <name type="common">PBCV-NY2A</name>
    <dbReference type="NCBI Taxonomy" id="46021"/>
    <lineage>
        <taxon>Viruses</taxon>
        <taxon>Varidnaviria</taxon>
        <taxon>Bamfordvirae</taxon>
        <taxon>Nucleocytoviricota</taxon>
        <taxon>Megaviricetes</taxon>
        <taxon>Algavirales</taxon>
        <taxon>Phycodnaviridae</taxon>
        <taxon>Chlorovirus</taxon>
        <taxon>Chlorovirus americanus</taxon>
    </lineage>
</organism>
<dbReference type="SMART" id="SM00465">
    <property type="entry name" value="GIYc"/>
    <property type="match status" value="1"/>
</dbReference>
<dbReference type="KEGG" id="vg:5659240"/>
<organismHost>
    <name type="scientific">Chlorella</name>
    <dbReference type="NCBI Taxonomy" id="3071"/>
</organismHost>
<name>A7IX50_PBCVN</name>
<dbReference type="EMBL" id="DQ491002">
    <property type="protein sequence ID" value="ABT14924.1"/>
    <property type="molecule type" value="Genomic_DNA"/>
</dbReference>
<dbReference type="Proteomes" id="UP000202419">
    <property type="component" value="Segment"/>
</dbReference>
<proteinExistence type="predicted"/>
<sequence>MSANYSIAPFDFYPREKISPSYFSKYRKFFRGTKWELFAVPTDCGPSFNERITNSNSKLLEIPAVYEFAVSLSPNGGKRYKTYLGQTVNMKQRHGQYIDSDNVLKPTNHIYHLMKESLDGGLFIHRRIRYIVPHANLTEITRAKADLMGLMWETRLLGCYNYAWNTKNNGQSHQKIDHTRIAKRSTFMCFFSKVKFEYNDPNARHFYKI</sequence>
<accession>A7IX50</accession>
<keyword evidence="3" id="KW-1185">Reference proteome</keyword>
<dbReference type="RefSeq" id="YP_001497721.1">
    <property type="nucleotide sequence ID" value="NC_009898.1"/>
</dbReference>